<keyword evidence="11" id="KW-1185">Reference proteome</keyword>
<comment type="caution">
    <text evidence="10">The sequence shown here is derived from an EMBL/GenBank/DDBJ whole genome shotgun (WGS) entry which is preliminary data.</text>
</comment>
<keyword evidence="9" id="KW-0472">Membrane</keyword>
<evidence type="ECO:0000313" key="10">
    <source>
        <dbReference type="EMBL" id="CAG8559761.1"/>
    </source>
</evidence>
<evidence type="ECO:0000256" key="8">
    <source>
        <dbReference type="RuleBase" id="RU000461"/>
    </source>
</evidence>
<organism evidence="10 11">
    <name type="scientific">Acaulospora morrowiae</name>
    <dbReference type="NCBI Taxonomy" id="94023"/>
    <lineage>
        <taxon>Eukaryota</taxon>
        <taxon>Fungi</taxon>
        <taxon>Fungi incertae sedis</taxon>
        <taxon>Mucoromycota</taxon>
        <taxon>Glomeromycotina</taxon>
        <taxon>Glomeromycetes</taxon>
        <taxon>Diversisporales</taxon>
        <taxon>Acaulosporaceae</taxon>
        <taxon>Acaulospora</taxon>
    </lineage>
</organism>
<dbReference type="PRINTS" id="PR00463">
    <property type="entry name" value="EP450I"/>
</dbReference>
<keyword evidence="2 7" id="KW-0349">Heme</keyword>
<evidence type="ECO:0000256" key="4">
    <source>
        <dbReference type="ARBA" id="ARBA00023002"/>
    </source>
</evidence>
<dbReference type="GO" id="GO:0005506">
    <property type="term" value="F:iron ion binding"/>
    <property type="evidence" value="ECO:0007669"/>
    <property type="project" value="InterPro"/>
</dbReference>
<keyword evidence="4 8" id="KW-0560">Oxidoreductase</keyword>
<dbReference type="PANTHER" id="PTHR24291">
    <property type="entry name" value="CYTOCHROME P450 FAMILY 4"/>
    <property type="match status" value="1"/>
</dbReference>
<dbReference type="InterPro" id="IPR017972">
    <property type="entry name" value="Cyt_P450_CS"/>
</dbReference>
<protein>
    <submittedName>
        <fullName evidence="10">14224_t:CDS:1</fullName>
    </submittedName>
</protein>
<dbReference type="PRINTS" id="PR00385">
    <property type="entry name" value="P450"/>
</dbReference>
<feature type="binding site" description="axial binding residue" evidence="7">
    <location>
        <position position="502"/>
    </location>
    <ligand>
        <name>heme</name>
        <dbReference type="ChEBI" id="CHEBI:30413"/>
    </ligand>
    <ligandPart>
        <name>Fe</name>
        <dbReference type="ChEBI" id="CHEBI:18248"/>
    </ligandPart>
</feature>
<dbReference type="InterPro" id="IPR036396">
    <property type="entry name" value="Cyt_P450_sf"/>
</dbReference>
<keyword evidence="9" id="KW-1133">Transmembrane helix</keyword>
<evidence type="ECO:0000256" key="7">
    <source>
        <dbReference type="PIRSR" id="PIRSR602401-1"/>
    </source>
</evidence>
<evidence type="ECO:0000256" key="5">
    <source>
        <dbReference type="ARBA" id="ARBA00023004"/>
    </source>
</evidence>
<dbReference type="Proteomes" id="UP000789342">
    <property type="component" value="Unassembled WGS sequence"/>
</dbReference>
<gene>
    <name evidence="10" type="ORF">AMORRO_LOCUS5961</name>
</gene>
<dbReference type="Pfam" id="PF00067">
    <property type="entry name" value="p450"/>
    <property type="match status" value="1"/>
</dbReference>
<keyword evidence="5 7" id="KW-0408">Iron</keyword>
<evidence type="ECO:0000313" key="11">
    <source>
        <dbReference type="Proteomes" id="UP000789342"/>
    </source>
</evidence>
<keyword evidence="9" id="KW-0812">Transmembrane</keyword>
<evidence type="ECO:0000256" key="1">
    <source>
        <dbReference type="ARBA" id="ARBA00010617"/>
    </source>
</evidence>
<reference evidence="10" key="1">
    <citation type="submission" date="2021-06" db="EMBL/GenBank/DDBJ databases">
        <authorList>
            <person name="Kallberg Y."/>
            <person name="Tangrot J."/>
            <person name="Rosling A."/>
        </authorList>
    </citation>
    <scope>NUCLEOTIDE SEQUENCE</scope>
    <source>
        <strain evidence="10">CL551</strain>
    </source>
</reference>
<dbReference type="InterPro" id="IPR002401">
    <property type="entry name" value="Cyt_P450_E_grp-I"/>
</dbReference>
<dbReference type="Gene3D" id="1.10.630.10">
    <property type="entry name" value="Cytochrome P450"/>
    <property type="match status" value="1"/>
</dbReference>
<keyword evidence="3 7" id="KW-0479">Metal-binding</keyword>
<dbReference type="GO" id="GO:0004497">
    <property type="term" value="F:monooxygenase activity"/>
    <property type="evidence" value="ECO:0007669"/>
    <property type="project" value="UniProtKB-KW"/>
</dbReference>
<dbReference type="InterPro" id="IPR001128">
    <property type="entry name" value="Cyt_P450"/>
</dbReference>
<evidence type="ECO:0000256" key="3">
    <source>
        <dbReference type="ARBA" id="ARBA00022723"/>
    </source>
</evidence>
<dbReference type="AlphaFoldDB" id="A0A9N9BDA9"/>
<dbReference type="PANTHER" id="PTHR24291:SF50">
    <property type="entry name" value="BIFUNCTIONAL ALBAFLAVENONE MONOOXYGENASE_TERPENE SYNTHASE"/>
    <property type="match status" value="1"/>
</dbReference>
<accession>A0A9N9BDA9</accession>
<dbReference type="SUPFAM" id="SSF48264">
    <property type="entry name" value="Cytochrome P450"/>
    <property type="match status" value="1"/>
</dbReference>
<proteinExistence type="inferred from homology"/>
<comment type="cofactor">
    <cofactor evidence="7">
        <name>heme</name>
        <dbReference type="ChEBI" id="CHEBI:30413"/>
    </cofactor>
</comment>
<dbReference type="PROSITE" id="PS00086">
    <property type="entry name" value="CYTOCHROME_P450"/>
    <property type="match status" value="1"/>
</dbReference>
<keyword evidence="6 8" id="KW-0503">Monooxygenase</keyword>
<feature type="transmembrane region" description="Helical" evidence="9">
    <location>
        <begin position="13"/>
        <end position="34"/>
    </location>
</feature>
<evidence type="ECO:0000256" key="9">
    <source>
        <dbReference type="SAM" id="Phobius"/>
    </source>
</evidence>
<dbReference type="InterPro" id="IPR050196">
    <property type="entry name" value="Cytochrome_P450_Monoox"/>
</dbReference>
<evidence type="ECO:0000256" key="6">
    <source>
        <dbReference type="ARBA" id="ARBA00023033"/>
    </source>
</evidence>
<dbReference type="EMBL" id="CAJVPV010003785">
    <property type="protein sequence ID" value="CAG8559761.1"/>
    <property type="molecule type" value="Genomic_DNA"/>
</dbReference>
<dbReference type="GO" id="GO:0020037">
    <property type="term" value="F:heme binding"/>
    <property type="evidence" value="ECO:0007669"/>
    <property type="project" value="InterPro"/>
</dbReference>
<name>A0A9N9BDA9_9GLOM</name>
<sequence length="556" mass="65230">MIIDSNSFALYDIFIFLLSSVTFYLSYLVLRYYYIYFTRPNPLPGPFPLPLVGCLFLDGFNFYRYSIEQHKKHGDIFEVWYGDIRIIILSDINFTEPMTTQSFNKSNYKVRFPPVEGLKELGIFGKGILINHDVKSWKFNRSIFAQALLVPKFLKQVVDLTKLHFQELDEYWKSFDGNDGVIQLVDWVHRFNTDFIFHITTGKRYYSLASYYSSIFSSTNIAHEKSPENQKYLLNVSPEFIEESEKLLSCINSYLVAVNFFCLFPKFLRAIPFLRNKQKKMIKKKEWLFEKLTEFIKKRRKEIEEIPDGEELNYDMLTMMITANTKRDIYVVKKNMEKKLENEQRPLSDEEIVVNLTEAFVGGIETTANTICFIVYHLSRHPEVRRRLLEELDTVFGANMTNFSLTYEDIQKLVYCEAVIKETARIDTVAPFLDRQSTNADVIANRSWGPKTQFSMSIGRIHKKPEYWENPDQFNPDRFLPENVGAINKNTFLQFGTGLRYCPGQKVAMTEMKCLIALLYKNYDIELVDANAPLKVSYTLIQKCLDLKIKVKRRNE</sequence>
<dbReference type="GO" id="GO:0016705">
    <property type="term" value="F:oxidoreductase activity, acting on paired donors, with incorporation or reduction of molecular oxygen"/>
    <property type="evidence" value="ECO:0007669"/>
    <property type="project" value="InterPro"/>
</dbReference>
<evidence type="ECO:0000256" key="2">
    <source>
        <dbReference type="ARBA" id="ARBA00022617"/>
    </source>
</evidence>
<dbReference type="OrthoDB" id="1470350at2759"/>
<comment type="similarity">
    <text evidence="1 8">Belongs to the cytochrome P450 family.</text>
</comment>
<dbReference type="CDD" id="cd00302">
    <property type="entry name" value="cytochrome_P450"/>
    <property type="match status" value="1"/>
</dbReference>